<dbReference type="GO" id="GO:0046872">
    <property type="term" value="F:metal ion binding"/>
    <property type="evidence" value="ECO:0007669"/>
    <property type="project" value="UniProtKB-UniRule"/>
</dbReference>
<keyword evidence="10 14" id="KW-0408">Iron</keyword>
<dbReference type="InterPro" id="IPR045025">
    <property type="entry name" value="HACL1-like"/>
</dbReference>
<dbReference type="InterPro" id="IPR009014">
    <property type="entry name" value="Transketo_C/PFOR_II"/>
</dbReference>
<dbReference type="AlphaFoldDB" id="A0A1M6QLM7"/>
<keyword evidence="7 14" id="KW-0479">Metal-binding</keyword>
<accession>A0A1M6QLM7</accession>
<dbReference type="PROSITE" id="PS00198">
    <property type="entry name" value="4FE4S_FER_1"/>
    <property type="match status" value="1"/>
</dbReference>
<keyword evidence="11 14" id="KW-0411">Iron-sulfur</keyword>
<dbReference type="Pfam" id="PF01855">
    <property type="entry name" value="POR_N"/>
    <property type="match status" value="1"/>
</dbReference>
<evidence type="ECO:0000256" key="4">
    <source>
        <dbReference type="ARBA" id="ARBA00017710"/>
    </source>
</evidence>
<evidence type="ECO:0000256" key="12">
    <source>
        <dbReference type="ARBA" id="ARBA00030514"/>
    </source>
</evidence>
<evidence type="ECO:0000256" key="1">
    <source>
        <dbReference type="ARBA" id="ARBA00002995"/>
    </source>
</evidence>
<sequence>MHKLLLDQPGKEMLVLGNEAIARGAVEAGVACATTYPGTPSSELSLAFFQMSKESDLYFEYSTNEKVALEVAAAAANAGIRSMCVMKHVGVNVAADALMTLAYIGVKAGMVLLTADDPFMFSSQNEQDNRYYGKMAGLCVLEPSSLPEAKAMATYAFELSEKLGEPVILRTTTRINHSTGAITLGELVKPNIKGSFTKDPFNLVAIPAVSRRLHTRLLQRLTEAEKITDQSDYNYVQGGGAWGIVCNGVSYNYVCDALNDLGVTDKVSILRIGFSNPMPVAKVTEFLKGKEKILVAEEGEPFMEEAVRSMAQEVGCTIPIKGKGPELFSREGEFDPAGVRKAIAGFFGVDLAPAAVLDLSDVPEIPARPPNLCAGCTHRAVFYEVKKAAENMEIMHPTDIGCYTLGVLPPLSSADFLICMGSSISTGCGFSKFIDQKVVTYIGDSTFFHSGVPGLINAVHNNHNVTMVILDNGTTAMTGHQPNPGVDRDAMGQEGYNRISIENVVKGLGVESVTVIKPYKVQKSVDAIKEALAYQGVSVIIAQELCPLYAKALKRPVKKPFRIDMEKCKDHRLCVDALGCPAMYVENNKVAINAEQCIGCAVCAQVCPEHAIVPIRD</sequence>
<protein>
    <recommendedName>
        <fullName evidence="4 14">Indolepyruvate oxidoreductase subunit IorA</fullName>
        <shortName evidence="14">IOR</shortName>
        <ecNumber evidence="3 14">1.2.7.8</ecNumber>
    </recommendedName>
    <alternativeName>
        <fullName evidence="12 14">Indolepyruvate ferredoxin oxidoreductase subunit alpha</fullName>
    </alternativeName>
</protein>
<dbReference type="SUPFAM" id="SSF52518">
    <property type="entry name" value="Thiamin diphosphate-binding fold (THDP-binding)"/>
    <property type="match status" value="2"/>
</dbReference>
<keyword evidence="17" id="KW-1185">Reference proteome</keyword>
<evidence type="ECO:0000256" key="6">
    <source>
        <dbReference type="ARBA" id="ARBA00022485"/>
    </source>
</evidence>
<name>A0A1M6QLM7_9BACT</name>
<evidence type="ECO:0000256" key="2">
    <source>
        <dbReference type="ARBA" id="ARBA00011238"/>
    </source>
</evidence>
<comment type="catalytic activity">
    <reaction evidence="13 14">
        <text>indole-3-pyruvate + 2 oxidized [2Fe-2S]-[ferredoxin] + CoA = (indol-3-yl)acetyl-CoA + 2 reduced [2Fe-2S]-[ferredoxin] + CO2 + H(+)</text>
        <dbReference type="Rhea" id="RHEA:12645"/>
        <dbReference type="Rhea" id="RHEA-COMP:10000"/>
        <dbReference type="Rhea" id="RHEA-COMP:10001"/>
        <dbReference type="ChEBI" id="CHEBI:15378"/>
        <dbReference type="ChEBI" id="CHEBI:16526"/>
        <dbReference type="ChEBI" id="CHEBI:17640"/>
        <dbReference type="ChEBI" id="CHEBI:33737"/>
        <dbReference type="ChEBI" id="CHEBI:33738"/>
        <dbReference type="ChEBI" id="CHEBI:57271"/>
        <dbReference type="ChEBI" id="CHEBI:57287"/>
        <dbReference type="EC" id="1.2.7.8"/>
    </reaction>
</comment>
<evidence type="ECO:0000256" key="5">
    <source>
        <dbReference type="ARBA" id="ARBA00022448"/>
    </source>
</evidence>
<dbReference type="CDD" id="cd07034">
    <property type="entry name" value="TPP_PYR_PFOR_IOR-alpha_like"/>
    <property type="match status" value="1"/>
</dbReference>
<reference evidence="17" key="1">
    <citation type="submission" date="2016-11" db="EMBL/GenBank/DDBJ databases">
        <authorList>
            <person name="Varghese N."/>
            <person name="Submissions S."/>
        </authorList>
    </citation>
    <scope>NUCLEOTIDE SEQUENCE [LARGE SCALE GENOMIC DNA]</scope>
    <source>
        <strain evidence="17">DSM 16219</strain>
    </source>
</reference>
<dbReference type="InterPro" id="IPR002880">
    <property type="entry name" value="Pyrv_Fd/Flavodoxin_OxRdtase_N"/>
</dbReference>
<dbReference type="RefSeq" id="WP_073477148.1">
    <property type="nucleotide sequence ID" value="NZ_FQZU01000020.1"/>
</dbReference>
<dbReference type="EMBL" id="FQZU01000020">
    <property type="protein sequence ID" value="SHK21078.1"/>
    <property type="molecule type" value="Genomic_DNA"/>
</dbReference>
<dbReference type="InterPro" id="IPR017896">
    <property type="entry name" value="4Fe4S_Fe-S-bd"/>
</dbReference>
<evidence type="ECO:0000256" key="14">
    <source>
        <dbReference type="PIRNR" id="PIRNR006439"/>
    </source>
</evidence>
<dbReference type="Proteomes" id="UP000183994">
    <property type="component" value="Unassembled WGS sequence"/>
</dbReference>
<dbReference type="InterPro" id="IPR011766">
    <property type="entry name" value="TPP_enzyme_TPP-bd"/>
</dbReference>
<dbReference type="STRING" id="1121393.SAMN02745216_03070"/>
<evidence type="ECO:0000256" key="3">
    <source>
        <dbReference type="ARBA" id="ARBA00012812"/>
    </source>
</evidence>
<evidence type="ECO:0000256" key="11">
    <source>
        <dbReference type="ARBA" id="ARBA00023014"/>
    </source>
</evidence>
<keyword evidence="6 14" id="KW-0004">4Fe-4S</keyword>
<dbReference type="PANTHER" id="PTHR43710">
    <property type="entry name" value="2-HYDROXYACYL-COA LYASE"/>
    <property type="match status" value="1"/>
</dbReference>
<dbReference type="PANTHER" id="PTHR43710:SF7">
    <property type="entry name" value="INDOLEPYRUVATE OXIDOREDUCTASE SUBUNIT IORA"/>
    <property type="match status" value="1"/>
</dbReference>
<dbReference type="CDD" id="cd02008">
    <property type="entry name" value="TPP_IOR_alpha"/>
    <property type="match status" value="1"/>
</dbReference>
<keyword evidence="16" id="KW-0670">Pyruvate</keyword>
<comment type="subunit">
    <text evidence="2">Heterodimer of the IorA and IorB subunits.</text>
</comment>
<evidence type="ECO:0000313" key="17">
    <source>
        <dbReference type="Proteomes" id="UP000183994"/>
    </source>
</evidence>
<dbReference type="OrthoDB" id="9804603at2"/>
<evidence type="ECO:0000256" key="9">
    <source>
        <dbReference type="ARBA" id="ARBA00023002"/>
    </source>
</evidence>
<keyword evidence="5 14" id="KW-0813">Transport</keyword>
<dbReference type="InterPro" id="IPR017900">
    <property type="entry name" value="4Fe4S_Fe_S_CS"/>
</dbReference>
<dbReference type="GO" id="GO:0043805">
    <property type="term" value="F:indolepyruvate ferredoxin oxidoreductase activity"/>
    <property type="evidence" value="ECO:0007669"/>
    <property type="project" value="UniProtKB-UniRule"/>
</dbReference>
<dbReference type="SUPFAM" id="SSF54862">
    <property type="entry name" value="4Fe-4S ferredoxins"/>
    <property type="match status" value="1"/>
</dbReference>
<dbReference type="FunFam" id="3.40.50.970:FF:000039">
    <property type="entry name" value="Indolepyruvate oxidoreductase subunit IorA"/>
    <property type="match status" value="1"/>
</dbReference>
<evidence type="ECO:0000256" key="13">
    <source>
        <dbReference type="ARBA" id="ARBA00048332"/>
    </source>
</evidence>
<evidence type="ECO:0000256" key="10">
    <source>
        <dbReference type="ARBA" id="ARBA00023004"/>
    </source>
</evidence>
<gene>
    <name evidence="16" type="ORF">SAMN02745216_03070</name>
</gene>
<comment type="function">
    <text evidence="1 14">Catalyzes the ferredoxin-dependent oxidative decarboxylation of arylpyruvates.</text>
</comment>
<dbReference type="NCBIfam" id="TIGR03336">
    <property type="entry name" value="IOR_alpha"/>
    <property type="match status" value="1"/>
</dbReference>
<dbReference type="PIRSF" id="PIRSF006439">
    <property type="entry name" value="Indolepyruvate_ferr_oxidored"/>
    <property type="match status" value="1"/>
</dbReference>
<organism evidence="16 17">
    <name type="scientific">Desulfatibacillum alkenivorans DSM 16219</name>
    <dbReference type="NCBI Taxonomy" id="1121393"/>
    <lineage>
        <taxon>Bacteria</taxon>
        <taxon>Pseudomonadati</taxon>
        <taxon>Thermodesulfobacteriota</taxon>
        <taxon>Desulfobacteria</taxon>
        <taxon>Desulfobacterales</taxon>
        <taxon>Desulfatibacillaceae</taxon>
        <taxon>Desulfatibacillum</taxon>
    </lineage>
</organism>
<dbReference type="InterPro" id="IPR029061">
    <property type="entry name" value="THDP-binding"/>
</dbReference>
<dbReference type="SUPFAM" id="SSF52922">
    <property type="entry name" value="TK C-terminal domain-like"/>
    <property type="match status" value="1"/>
</dbReference>
<proteinExistence type="predicted"/>
<dbReference type="GO" id="GO:0030976">
    <property type="term" value="F:thiamine pyrophosphate binding"/>
    <property type="evidence" value="ECO:0007669"/>
    <property type="project" value="InterPro"/>
</dbReference>
<dbReference type="PROSITE" id="PS51379">
    <property type="entry name" value="4FE4S_FER_2"/>
    <property type="match status" value="1"/>
</dbReference>
<dbReference type="Pfam" id="PF00037">
    <property type="entry name" value="Fer4"/>
    <property type="match status" value="1"/>
</dbReference>
<dbReference type="Pfam" id="PF02775">
    <property type="entry name" value="TPP_enzyme_C"/>
    <property type="match status" value="1"/>
</dbReference>
<dbReference type="Gene3D" id="3.40.50.970">
    <property type="match status" value="2"/>
</dbReference>
<comment type="cofactor">
    <cofactor evidence="14">
        <name>[4Fe-4S] cluster</name>
        <dbReference type="ChEBI" id="CHEBI:49883"/>
    </cofactor>
    <text evidence="14">Binds 2 [4Fe-4S] clusters. In this family the first cluster has a non-standard and varying [4Fe-4S] binding motif CX(2)CX(2)CX(4-5)CP.</text>
</comment>
<dbReference type="GO" id="GO:0044281">
    <property type="term" value="P:small molecule metabolic process"/>
    <property type="evidence" value="ECO:0007669"/>
    <property type="project" value="UniProtKB-ARBA"/>
</dbReference>
<feature type="domain" description="4Fe-4S ferredoxin-type" evidence="15">
    <location>
        <begin position="588"/>
        <end position="617"/>
    </location>
</feature>
<keyword evidence="9 14" id="KW-0560">Oxidoreductase</keyword>
<evidence type="ECO:0000256" key="7">
    <source>
        <dbReference type="ARBA" id="ARBA00022723"/>
    </source>
</evidence>
<keyword evidence="8 14" id="KW-0249">Electron transport</keyword>
<evidence type="ECO:0000313" key="16">
    <source>
        <dbReference type="EMBL" id="SHK21078.1"/>
    </source>
</evidence>
<dbReference type="Gene3D" id="3.30.70.20">
    <property type="match status" value="1"/>
</dbReference>
<evidence type="ECO:0000256" key="8">
    <source>
        <dbReference type="ARBA" id="ARBA00022982"/>
    </source>
</evidence>
<dbReference type="GO" id="GO:0051539">
    <property type="term" value="F:4 iron, 4 sulfur cluster binding"/>
    <property type="evidence" value="ECO:0007669"/>
    <property type="project" value="UniProtKB-UniRule"/>
</dbReference>
<evidence type="ECO:0000259" key="15">
    <source>
        <dbReference type="PROSITE" id="PS51379"/>
    </source>
</evidence>
<dbReference type="EC" id="1.2.7.8" evidence="3 14"/>
<dbReference type="InterPro" id="IPR017721">
    <property type="entry name" value="IorA"/>
</dbReference>